<evidence type="ECO:0000313" key="1">
    <source>
        <dbReference type="EMBL" id="QHT73622.1"/>
    </source>
</evidence>
<dbReference type="EMBL" id="MN739831">
    <property type="protein sequence ID" value="QHT73622.1"/>
    <property type="molecule type" value="Genomic_DNA"/>
</dbReference>
<reference evidence="1" key="1">
    <citation type="journal article" date="2020" name="Nature">
        <title>Giant virus diversity and host interactions through global metagenomics.</title>
        <authorList>
            <person name="Schulz F."/>
            <person name="Roux S."/>
            <person name="Paez-Espino D."/>
            <person name="Jungbluth S."/>
            <person name="Walsh D.A."/>
            <person name="Denef V.J."/>
            <person name="McMahon K.D."/>
            <person name="Konstantinidis K.T."/>
            <person name="Eloe-Fadrosh E.A."/>
            <person name="Kyrpides N.C."/>
            <person name="Woyke T."/>
        </authorList>
    </citation>
    <scope>NUCLEOTIDE SEQUENCE</scope>
    <source>
        <strain evidence="1">GVMAG-M-3300023179-4</strain>
    </source>
</reference>
<accession>A0A6C0GZB3</accession>
<organism evidence="1">
    <name type="scientific">viral metagenome</name>
    <dbReference type="NCBI Taxonomy" id="1070528"/>
    <lineage>
        <taxon>unclassified sequences</taxon>
        <taxon>metagenomes</taxon>
        <taxon>organismal metagenomes</taxon>
    </lineage>
</organism>
<name>A0A6C0GZB3_9ZZZZ</name>
<dbReference type="AlphaFoldDB" id="A0A6C0GZB3"/>
<proteinExistence type="predicted"/>
<sequence length="159" mass="18609">MISIERLCVVRDVARSEMNSAHNLQEITDYNSVYMRCKIMNEDIKLYLFPEIDKKQIELHLFVLLEIVCVANKYAQLRLIEAKDKWVRTNWAVEEQQEPGIHARREFEHINNFRIHFGQPPLIVNPEHPSAPAPFPEHASNTTMNAKFKCQCGIHNKLI</sequence>
<protein>
    <submittedName>
        <fullName evidence="1">Uncharacterized protein</fullName>
    </submittedName>
</protein>